<protein>
    <recommendedName>
        <fullName evidence="4">Glycosyltransferase 2-like domain-containing protein</fullName>
    </recommendedName>
</protein>
<gene>
    <name evidence="5" type="ORF">A2042_01690</name>
</gene>
<reference evidence="5 6" key="1">
    <citation type="journal article" date="2016" name="Nat. Commun.">
        <title>Thousands of microbial genomes shed light on interconnected biogeochemical processes in an aquifer system.</title>
        <authorList>
            <person name="Anantharaman K."/>
            <person name="Brown C.T."/>
            <person name="Hug L.A."/>
            <person name="Sharon I."/>
            <person name="Castelle C.J."/>
            <person name="Probst A.J."/>
            <person name="Thomas B.C."/>
            <person name="Singh A."/>
            <person name="Wilkins M.J."/>
            <person name="Karaoz U."/>
            <person name="Brodie E.L."/>
            <person name="Williams K.H."/>
            <person name="Hubbard S.S."/>
            <person name="Banfield J.F."/>
        </authorList>
    </citation>
    <scope>NUCLEOTIDE SEQUENCE [LARGE SCALE GENOMIC DNA]</scope>
</reference>
<dbReference type="SUPFAM" id="SSF53448">
    <property type="entry name" value="Nucleotide-diphospho-sugar transferases"/>
    <property type="match status" value="2"/>
</dbReference>
<comment type="similarity">
    <text evidence="1">Belongs to the glycosyltransferase 2 family.</text>
</comment>
<dbReference type="Pfam" id="PF00535">
    <property type="entry name" value="Glycos_transf_2"/>
    <property type="match status" value="2"/>
</dbReference>
<evidence type="ECO:0000313" key="5">
    <source>
        <dbReference type="EMBL" id="OGL42698.1"/>
    </source>
</evidence>
<proteinExistence type="inferred from homology"/>
<organism evidence="5 6">
    <name type="scientific">Candidatus Schekmanbacteria bacterium GWA2_38_11</name>
    <dbReference type="NCBI Taxonomy" id="1817876"/>
    <lineage>
        <taxon>Bacteria</taxon>
        <taxon>Candidatus Schekmaniibacteriota</taxon>
    </lineage>
</organism>
<keyword evidence="2" id="KW-0328">Glycosyltransferase</keyword>
<dbReference type="PANTHER" id="PTHR43685">
    <property type="entry name" value="GLYCOSYLTRANSFERASE"/>
    <property type="match status" value="1"/>
</dbReference>
<dbReference type="InterPro" id="IPR029044">
    <property type="entry name" value="Nucleotide-diphossugar_trans"/>
</dbReference>
<dbReference type="InterPro" id="IPR001173">
    <property type="entry name" value="Glyco_trans_2-like"/>
</dbReference>
<dbReference type="EMBL" id="MGDB01000031">
    <property type="protein sequence ID" value="OGL42698.1"/>
    <property type="molecule type" value="Genomic_DNA"/>
</dbReference>
<keyword evidence="3" id="KW-0808">Transferase</keyword>
<dbReference type="InterPro" id="IPR050834">
    <property type="entry name" value="Glycosyltransf_2"/>
</dbReference>
<evidence type="ECO:0000256" key="1">
    <source>
        <dbReference type="ARBA" id="ARBA00006739"/>
    </source>
</evidence>
<dbReference type="Gene3D" id="3.90.550.10">
    <property type="entry name" value="Spore Coat Polysaccharide Biosynthesis Protein SpsA, Chain A"/>
    <property type="match status" value="2"/>
</dbReference>
<feature type="domain" description="Glycosyltransferase 2-like" evidence="4">
    <location>
        <begin position="8"/>
        <end position="164"/>
    </location>
</feature>
<comment type="caution">
    <text evidence="5">The sequence shown here is derived from an EMBL/GenBank/DDBJ whole genome shotgun (WGS) entry which is preliminary data.</text>
</comment>
<sequence length="551" mass="63859">MFEKPKVSVVMSVYNGENYLSSAIDSIINQTLTDFEFVIINDGSIDGTPEILNECKKKEPRIRVFHQENMGLVKSLNKAISLSKGAYIARQDPDDISLPERFEKQVKFLDQNPDIALVGTVFQVNDENDDAVGGTKIPLSDEQIRTHLISSNCFGHGTVMIRKSCLEETGAYDESFKYAQDYDLWLRLSERFKVSNLNETLYIWRRRNDAASVRNKYEQEEYARIAKQNALIRRNKKIIKTKLPVVSVIVPTFNRPEMLKEAVASILGQTYQSFEIIVVNDAGEDVEKLIEGFQDERIVYLKHEQNKGLAASRNTGIAAAKGKYISYLDDDDIFYPDHLAMLINNLEKGNYKVAFPKAYRAIQAILPDGKRRTITKDVPYKEAFDKEFFLVENYIPIIAIVHDRSCLDKAGSFDENLKVFEDWDFLIRLSRIYDFLHIPEFTCEVRIRLDNSNMTFSMWDKFLKTKNEIYTKYEQYTKNKPHISELQNKSVANLKGMVNRSESFVEILFAEKEAEMREALKGKDARIKQLQEFVDKVKNSFFYKIYKKFQL</sequence>
<dbReference type="GO" id="GO:0016757">
    <property type="term" value="F:glycosyltransferase activity"/>
    <property type="evidence" value="ECO:0007669"/>
    <property type="project" value="UniProtKB-KW"/>
</dbReference>
<dbReference type="Proteomes" id="UP000178526">
    <property type="component" value="Unassembled WGS sequence"/>
</dbReference>
<dbReference type="AlphaFoldDB" id="A0A1F7RNG1"/>
<evidence type="ECO:0000256" key="3">
    <source>
        <dbReference type="ARBA" id="ARBA00022679"/>
    </source>
</evidence>
<feature type="domain" description="Glycosyltransferase 2-like" evidence="4">
    <location>
        <begin position="247"/>
        <end position="394"/>
    </location>
</feature>
<evidence type="ECO:0000256" key="2">
    <source>
        <dbReference type="ARBA" id="ARBA00022676"/>
    </source>
</evidence>
<name>A0A1F7RNG1_9BACT</name>
<accession>A0A1F7RNG1</accession>
<evidence type="ECO:0000259" key="4">
    <source>
        <dbReference type="Pfam" id="PF00535"/>
    </source>
</evidence>
<evidence type="ECO:0000313" key="6">
    <source>
        <dbReference type="Proteomes" id="UP000178526"/>
    </source>
</evidence>
<dbReference type="PANTHER" id="PTHR43685:SF5">
    <property type="entry name" value="GLYCOSYLTRANSFERASE EPSE-RELATED"/>
    <property type="match status" value="1"/>
</dbReference>